<evidence type="ECO:0000256" key="11">
    <source>
        <dbReference type="ARBA" id="ARBA00022989"/>
    </source>
</evidence>
<evidence type="ECO:0000256" key="12">
    <source>
        <dbReference type="ARBA" id="ARBA00023136"/>
    </source>
</evidence>
<dbReference type="InterPro" id="IPR036890">
    <property type="entry name" value="HATPase_C_sf"/>
</dbReference>
<evidence type="ECO:0000256" key="7">
    <source>
        <dbReference type="ARBA" id="ARBA00022692"/>
    </source>
</evidence>
<dbReference type="PANTHER" id="PTHR41523">
    <property type="entry name" value="TWO-COMPONENT SYSTEM SENSOR PROTEIN"/>
    <property type="match status" value="1"/>
</dbReference>
<dbReference type="InterPro" id="IPR011102">
    <property type="entry name" value="Sig_transdc_His_kinase_HWE"/>
</dbReference>
<dbReference type="Pfam" id="PF02743">
    <property type="entry name" value="dCache_1"/>
    <property type="match status" value="1"/>
</dbReference>
<evidence type="ECO:0000256" key="2">
    <source>
        <dbReference type="ARBA" id="ARBA00004651"/>
    </source>
</evidence>
<evidence type="ECO:0000256" key="1">
    <source>
        <dbReference type="ARBA" id="ARBA00000085"/>
    </source>
</evidence>
<dbReference type="InterPro" id="IPR029151">
    <property type="entry name" value="Sensor-like_sf"/>
</dbReference>
<evidence type="ECO:0000256" key="13">
    <source>
        <dbReference type="SAM" id="Phobius"/>
    </source>
</evidence>
<dbReference type="RefSeq" id="WP_143127831.1">
    <property type="nucleotide sequence ID" value="NZ_VJMG01000091.1"/>
</dbReference>
<feature type="transmembrane region" description="Helical" evidence="13">
    <location>
        <begin position="270"/>
        <end position="292"/>
    </location>
</feature>
<dbReference type="Gene3D" id="3.30.565.10">
    <property type="entry name" value="Histidine kinase-like ATPase, C-terminal domain"/>
    <property type="match status" value="1"/>
</dbReference>
<comment type="subcellular location">
    <subcellularLocation>
        <location evidence="2">Cell membrane</location>
        <topology evidence="2">Multi-pass membrane protein</topology>
    </subcellularLocation>
</comment>
<proteinExistence type="predicted"/>
<evidence type="ECO:0000313" key="15">
    <source>
        <dbReference type="EMBL" id="TRL31632.1"/>
    </source>
</evidence>
<keyword evidence="9 15" id="KW-0418">Kinase</keyword>
<gene>
    <name evidence="15" type="ORF">FNA46_24335</name>
</gene>
<evidence type="ECO:0000256" key="5">
    <source>
        <dbReference type="ARBA" id="ARBA00022553"/>
    </source>
</evidence>
<keyword evidence="4" id="KW-1003">Cell membrane</keyword>
<dbReference type="GO" id="GO:0005524">
    <property type="term" value="F:ATP binding"/>
    <property type="evidence" value="ECO:0007669"/>
    <property type="project" value="UniProtKB-KW"/>
</dbReference>
<evidence type="ECO:0000259" key="14">
    <source>
        <dbReference type="PROSITE" id="PS50885"/>
    </source>
</evidence>
<evidence type="ECO:0000313" key="16">
    <source>
        <dbReference type="Proteomes" id="UP000316801"/>
    </source>
</evidence>
<evidence type="ECO:0000256" key="8">
    <source>
        <dbReference type="ARBA" id="ARBA00022741"/>
    </source>
</evidence>
<keyword evidence="16" id="KW-1185">Reference proteome</keyword>
<dbReference type="PANTHER" id="PTHR41523:SF7">
    <property type="entry name" value="HISTIDINE KINASE"/>
    <property type="match status" value="1"/>
</dbReference>
<dbReference type="CDD" id="cd12914">
    <property type="entry name" value="PDC1_DGC_like"/>
    <property type="match status" value="1"/>
</dbReference>
<dbReference type="Pfam" id="PF07536">
    <property type="entry name" value="HWE_HK"/>
    <property type="match status" value="1"/>
</dbReference>
<organism evidence="15 16">
    <name type="scientific">Rhizobium straminoryzae</name>
    <dbReference type="NCBI Taxonomy" id="1387186"/>
    <lineage>
        <taxon>Bacteria</taxon>
        <taxon>Pseudomonadati</taxon>
        <taxon>Pseudomonadota</taxon>
        <taxon>Alphaproteobacteria</taxon>
        <taxon>Hyphomicrobiales</taxon>
        <taxon>Rhizobiaceae</taxon>
        <taxon>Rhizobium/Agrobacterium group</taxon>
        <taxon>Rhizobium</taxon>
    </lineage>
</organism>
<evidence type="ECO:0000256" key="4">
    <source>
        <dbReference type="ARBA" id="ARBA00022475"/>
    </source>
</evidence>
<evidence type="ECO:0000256" key="3">
    <source>
        <dbReference type="ARBA" id="ARBA00012438"/>
    </source>
</evidence>
<sequence length="548" mass="60085">MKIRLAVMTLIALLPALAMLAYNELKLRNERQAEIHQQAIRSSQQFSMEIETILEGLRGLLIATAAIPAITDGNPAACGQTLNAVSARLDDYVGNIFVLDRNGRLLCDSLNWPTGTDFSDREYVRRALVSDDVVIAGYTIARVSNRAVLPVALRLKRNGETVGVIATGLRLDWLQARVFQRDIVAGGSVTISDRNGVIVARNPDPQSFVGTTIPQAYRHLITASAPGSLEVVSQDGTTRILGYQPVSDKNPLYVSAGIARNEAFAQLNTAALTGILFILSGCLIAFVAANYVGQRFILEPVQHIVRTVTRWRDGDLAARTGMRADRGELGLVGTSIDGLLDEIDRQRRLSAQAEEKRRLMARELSHRVKNTLSVIQAIVRQTFRGQNEQMASFQKRLQALAGGYDVLLSEDEQGASLHELIEHVMRPLHDIDGETVRVDGPHCLLGAELAVALSLILHELGTNALKYGSLSSPEGRLSITWLTAEERLTLTWMERGGPAVQQSEREGFGSKLIRLAIPASHDPQIDADFRREGLHFTLSFRLSAPGNI</sequence>
<protein>
    <recommendedName>
        <fullName evidence="3">histidine kinase</fullName>
        <ecNumber evidence="3">2.7.13.3</ecNumber>
    </recommendedName>
</protein>
<dbReference type="CDD" id="cd12915">
    <property type="entry name" value="PDC2_DGC_like"/>
    <property type="match status" value="1"/>
</dbReference>
<dbReference type="SUPFAM" id="SSF103190">
    <property type="entry name" value="Sensory domain-like"/>
    <property type="match status" value="1"/>
</dbReference>
<keyword evidence="7 13" id="KW-0812">Transmembrane</keyword>
<dbReference type="GO" id="GO:0005886">
    <property type="term" value="C:plasma membrane"/>
    <property type="evidence" value="ECO:0007669"/>
    <property type="project" value="UniProtKB-SubCell"/>
</dbReference>
<dbReference type="InterPro" id="IPR033479">
    <property type="entry name" value="dCache_1"/>
</dbReference>
<dbReference type="SMART" id="SM00304">
    <property type="entry name" value="HAMP"/>
    <property type="match status" value="1"/>
</dbReference>
<dbReference type="GO" id="GO:0004673">
    <property type="term" value="F:protein histidine kinase activity"/>
    <property type="evidence" value="ECO:0007669"/>
    <property type="project" value="UniProtKB-EC"/>
</dbReference>
<keyword evidence="6" id="KW-0808">Transferase</keyword>
<dbReference type="AlphaFoldDB" id="A0A549SPR8"/>
<feature type="domain" description="HAMP" evidence="14">
    <location>
        <begin position="295"/>
        <end position="348"/>
    </location>
</feature>
<keyword evidence="10" id="KW-0067">ATP-binding</keyword>
<dbReference type="GO" id="GO:0007165">
    <property type="term" value="P:signal transduction"/>
    <property type="evidence" value="ECO:0007669"/>
    <property type="project" value="InterPro"/>
</dbReference>
<dbReference type="Gene3D" id="1.10.287.130">
    <property type="match status" value="1"/>
</dbReference>
<keyword evidence="11 13" id="KW-1133">Transmembrane helix</keyword>
<keyword evidence="12 13" id="KW-0472">Membrane</keyword>
<dbReference type="SMART" id="SM00911">
    <property type="entry name" value="HWE_HK"/>
    <property type="match status" value="1"/>
</dbReference>
<evidence type="ECO:0000256" key="9">
    <source>
        <dbReference type="ARBA" id="ARBA00022777"/>
    </source>
</evidence>
<keyword evidence="5" id="KW-0597">Phosphoprotein</keyword>
<dbReference type="EC" id="2.7.13.3" evidence="3"/>
<evidence type="ECO:0000256" key="10">
    <source>
        <dbReference type="ARBA" id="ARBA00022840"/>
    </source>
</evidence>
<dbReference type="EMBL" id="VJMG01000091">
    <property type="protein sequence ID" value="TRL31632.1"/>
    <property type="molecule type" value="Genomic_DNA"/>
</dbReference>
<comment type="catalytic activity">
    <reaction evidence="1">
        <text>ATP + protein L-histidine = ADP + protein N-phospho-L-histidine.</text>
        <dbReference type="EC" id="2.7.13.3"/>
    </reaction>
</comment>
<name>A0A549SPR8_9HYPH</name>
<evidence type="ECO:0000256" key="6">
    <source>
        <dbReference type="ARBA" id="ARBA00022679"/>
    </source>
</evidence>
<dbReference type="InterPro" id="IPR003660">
    <property type="entry name" value="HAMP_dom"/>
</dbReference>
<reference evidence="15 16" key="1">
    <citation type="submission" date="2019-07" db="EMBL/GenBank/DDBJ databases">
        <title>Ln-dependent methylotrophs.</title>
        <authorList>
            <person name="Tani A."/>
        </authorList>
    </citation>
    <scope>NUCLEOTIDE SEQUENCE [LARGE SCALE GENOMIC DNA]</scope>
    <source>
        <strain evidence="15 16">SM12</strain>
    </source>
</reference>
<dbReference type="PROSITE" id="PS50885">
    <property type="entry name" value="HAMP"/>
    <property type="match status" value="1"/>
</dbReference>
<dbReference type="Proteomes" id="UP000316801">
    <property type="component" value="Unassembled WGS sequence"/>
</dbReference>
<keyword evidence="8" id="KW-0547">Nucleotide-binding</keyword>
<dbReference type="Gene3D" id="3.30.450.20">
    <property type="entry name" value="PAS domain"/>
    <property type="match status" value="2"/>
</dbReference>
<comment type="caution">
    <text evidence="15">The sequence shown here is derived from an EMBL/GenBank/DDBJ whole genome shotgun (WGS) entry which is preliminary data.</text>
</comment>
<accession>A0A549SPR8</accession>